<gene>
    <name evidence="2" type="ORF">QYE76_028151</name>
</gene>
<comment type="caution">
    <text evidence="2">The sequence shown here is derived from an EMBL/GenBank/DDBJ whole genome shotgun (WGS) entry which is preliminary data.</text>
</comment>
<protein>
    <recommendedName>
        <fullName evidence="1">Myb/SANT-like domain-containing protein</fullName>
    </recommendedName>
</protein>
<organism evidence="2 3">
    <name type="scientific">Lolium multiflorum</name>
    <name type="common">Italian ryegrass</name>
    <name type="synonym">Lolium perenne subsp. multiflorum</name>
    <dbReference type="NCBI Taxonomy" id="4521"/>
    <lineage>
        <taxon>Eukaryota</taxon>
        <taxon>Viridiplantae</taxon>
        <taxon>Streptophyta</taxon>
        <taxon>Embryophyta</taxon>
        <taxon>Tracheophyta</taxon>
        <taxon>Spermatophyta</taxon>
        <taxon>Magnoliopsida</taxon>
        <taxon>Liliopsida</taxon>
        <taxon>Poales</taxon>
        <taxon>Poaceae</taxon>
        <taxon>BOP clade</taxon>
        <taxon>Pooideae</taxon>
        <taxon>Poodae</taxon>
        <taxon>Poeae</taxon>
        <taxon>Poeae Chloroplast Group 2 (Poeae type)</taxon>
        <taxon>Loliodinae</taxon>
        <taxon>Loliinae</taxon>
        <taxon>Lolium</taxon>
    </lineage>
</organism>
<evidence type="ECO:0000313" key="3">
    <source>
        <dbReference type="Proteomes" id="UP001231189"/>
    </source>
</evidence>
<dbReference type="InterPro" id="IPR045026">
    <property type="entry name" value="LIMYB"/>
</dbReference>
<dbReference type="Pfam" id="PF12776">
    <property type="entry name" value="Myb_DNA-bind_3"/>
    <property type="match status" value="1"/>
</dbReference>
<evidence type="ECO:0000259" key="1">
    <source>
        <dbReference type="Pfam" id="PF12776"/>
    </source>
</evidence>
<keyword evidence="3" id="KW-1185">Reference proteome</keyword>
<name>A0AAD8QKH1_LOLMU</name>
<evidence type="ECO:0000313" key="2">
    <source>
        <dbReference type="EMBL" id="KAK1604478.1"/>
    </source>
</evidence>
<accession>A0AAD8QKH1</accession>
<dbReference type="InterPro" id="IPR024752">
    <property type="entry name" value="Myb/SANT-like_dom"/>
</dbReference>
<dbReference type="PANTHER" id="PTHR47584:SF14">
    <property type="entry name" value="L10-INTERACTING MYB DOMAIN-CONTAINING PROTEIN-LIKE"/>
    <property type="match status" value="1"/>
</dbReference>
<feature type="domain" description="Myb/SANT-like" evidence="1">
    <location>
        <begin position="22"/>
        <end position="114"/>
    </location>
</feature>
<proteinExistence type="predicted"/>
<dbReference type="PANTHER" id="PTHR47584">
    <property type="match status" value="1"/>
</dbReference>
<dbReference type="AlphaFoldDB" id="A0AAD8QKH1"/>
<dbReference type="Proteomes" id="UP001231189">
    <property type="component" value="Unassembled WGS sequence"/>
</dbReference>
<sequence>MDDPKVKKIKKENTDKLKRHVWKSSEDKILLNILKEQINHGGKEGTSFTKKAWRDILEQFNESRVDKLELQQLKNRHKYYRSCYATMDRLLKLTGFGWDDDDKMIKASEETWEELIEVSLCA</sequence>
<reference evidence="2" key="1">
    <citation type="submission" date="2023-07" db="EMBL/GenBank/DDBJ databases">
        <title>A chromosome-level genome assembly of Lolium multiflorum.</title>
        <authorList>
            <person name="Chen Y."/>
            <person name="Copetti D."/>
            <person name="Kolliker R."/>
            <person name="Studer B."/>
        </authorList>
    </citation>
    <scope>NUCLEOTIDE SEQUENCE</scope>
    <source>
        <strain evidence="2">02402/16</strain>
        <tissue evidence="2">Leaf</tissue>
    </source>
</reference>
<dbReference type="EMBL" id="JAUUTY010000007">
    <property type="protein sequence ID" value="KAK1604478.1"/>
    <property type="molecule type" value="Genomic_DNA"/>
</dbReference>